<dbReference type="InterPro" id="IPR020556">
    <property type="entry name" value="Amidase_CS"/>
</dbReference>
<dbReference type="InterPro" id="IPR036928">
    <property type="entry name" value="AS_sf"/>
</dbReference>
<dbReference type="Proteomes" id="UP000297792">
    <property type="component" value="Unassembled WGS sequence"/>
</dbReference>
<name>A0A4Z0HUL2_MYCPR</name>
<dbReference type="SUPFAM" id="SSF75304">
    <property type="entry name" value="Amidase signature (AS) enzymes"/>
    <property type="match status" value="1"/>
</dbReference>
<dbReference type="AlphaFoldDB" id="A0A4Z0HUL2"/>
<dbReference type="GO" id="GO:0004040">
    <property type="term" value="F:amidase activity"/>
    <property type="evidence" value="ECO:0007669"/>
    <property type="project" value="UniProtKB-EC"/>
</dbReference>
<evidence type="ECO:0000256" key="3">
    <source>
        <dbReference type="ARBA" id="ARBA00012922"/>
    </source>
</evidence>
<comment type="caution">
    <text evidence="5">The sequence shown here is derived from an EMBL/GenBank/DDBJ whole genome shotgun (WGS) entry which is preliminary data.</text>
</comment>
<protein>
    <recommendedName>
        <fullName evidence="3">amidase</fullName>
        <ecNumber evidence="3">3.5.1.4</ecNumber>
    </recommendedName>
</protein>
<comment type="catalytic activity">
    <reaction evidence="1">
        <text>a monocarboxylic acid amide + H2O = a monocarboxylate + NH4(+)</text>
        <dbReference type="Rhea" id="RHEA:12020"/>
        <dbReference type="ChEBI" id="CHEBI:15377"/>
        <dbReference type="ChEBI" id="CHEBI:28938"/>
        <dbReference type="ChEBI" id="CHEBI:35757"/>
        <dbReference type="ChEBI" id="CHEBI:83628"/>
        <dbReference type="EC" id="3.5.1.4"/>
    </reaction>
</comment>
<accession>A0A4Z0HUL2</accession>
<feature type="domain" description="Amidase" evidence="4">
    <location>
        <begin position="20"/>
        <end position="442"/>
    </location>
</feature>
<dbReference type="Gene3D" id="3.90.1300.10">
    <property type="entry name" value="Amidase signature (AS) domain"/>
    <property type="match status" value="1"/>
</dbReference>
<evidence type="ECO:0000256" key="1">
    <source>
        <dbReference type="ARBA" id="ARBA00001311"/>
    </source>
</evidence>
<proteinExistence type="inferred from homology"/>
<dbReference type="InterPro" id="IPR000120">
    <property type="entry name" value="Amidase"/>
</dbReference>
<evidence type="ECO:0000313" key="5">
    <source>
        <dbReference type="EMBL" id="TGB47334.1"/>
    </source>
</evidence>
<reference evidence="5 6" key="1">
    <citation type="submission" date="2018-12" db="EMBL/GenBank/DDBJ databases">
        <title>Draft genome sequences of Mycolicibacterium peregrinum isolated from a pig with lymphadenitis and from soil on the same Japanese pig farm.</title>
        <authorList>
            <person name="Komatsu T."/>
            <person name="Ohya K."/>
            <person name="Sawai K."/>
            <person name="Odoi J.O."/>
            <person name="Otsu K."/>
            <person name="Ota A."/>
            <person name="Ito T."/>
            <person name="Kawai M."/>
            <person name="Maruyama F."/>
        </authorList>
    </citation>
    <scope>NUCLEOTIDE SEQUENCE [LARGE SCALE GENOMIC DNA]</scope>
    <source>
        <strain evidence="5 6">138</strain>
    </source>
</reference>
<organism evidence="5 6">
    <name type="scientific">Mycolicibacterium peregrinum</name>
    <name type="common">Mycobacterium peregrinum</name>
    <dbReference type="NCBI Taxonomy" id="43304"/>
    <lineage>
        <taxon>Bacteria</taxon>
        <taxon>Bacillati</taxon>
        <taxon>Actinomycetota</taxon>
        <taxon>Actinomycetes</taxon>
        <taxon>Mycobacteriales</taxon>
        <taxon>Mycobacteriaceae</taxon>
        <taxon>Mycolicibacterium</taxon>
    </lineage>
</organism>
<dbReference type="Pfam" id="PF01425">
    <property type="entry name" value="Amidase"/>
    <property type="match status" value="1"/>
</dbReference>
<keyword evidence="5" id="KW-0378">Hydrolase</keyword>
<dbReference type="PANTHER" id="PTHR11895:SF7">
    <property type="entry name" value="GLUTAMYL-TRNA(GLN) AMIDOTRANSFERASE SUBUNIT A, MITOCHONDRIAL"/>
    <property type="match status" value="1"/>
</dbReference>
<dbReference type="PANTHER" id="PTHR11895">
    <property type="entry name" value="TRANSAMIDASE"/>
    <property type="match status" value="1"/>
</dbReference>
<gene>
    <name evidence="5" type="ORF">EJD98_04340</name>
</gene>
<evidence type="ECO:0000256" key="2">
    <source>
        <dbReference type="ARBA" id="ARBA00009199"/>
    </source>
</evidence>
<dbReference type="InterPro" id="IPR023631">
    <property type="entry name" value="Amidase_dom"/>
</dbReference>
<dbReference type="EMBL" id="RWKA01000002">
    <property type="protein sequence ID" value="TGB47334.1"/>
    <property type="molecule type" value="Genomic_DNA"/>
</dbReference>
<evidence type="ECO:0000259" key="4">
    <source>
        <dbReference type="Pfam" id="PF01425"/>
    </source>
</evidence>
<dbReference type="PROSITE" id="PS00571">
    <property type="entry name" value="AMIDASES"/>
    <property type="match status" value="1"/>
</dbReference>
<dbReference type="NCBIfam" id="NF004815">
    <property type="entry name" value="PRK06169.1"/>
    <property type="match status" value="1"/>
</dbReference>
<dbReference type="EC" id="3.5.1.4" evidence="3"/>
<evidence type="ECO:0000313" key="6">
    <source>
        <dbReference type="Proteomes" id="UP000297792"/>
    </source>
</evidence>
<keyword evidence="6" id="KW-1185">Reference proteome</keyword>
<sequence length="467" mass="48828">MPQAVELLEAYRTKTLSPVEATRAALSAIDRHNDAVNAFVLVDPDGAMAAARESEKRWHDGCPLGPGDGIPTSIKDALWTRGWPTLRGSWLIDEAGPWNEDAPSVARLRESGAVLLGKTTTPEYSWKGVTDSPRHGVTGNPWDPAVTAGGSSGGSAAAVALGMGAWSVGTDGGGSVRIPGAFTGTVALKPTYGLIPLYPPSPFGTLSHAGPMARTVADVAALLDVVTGFDERDWSAMPSPPSSFRAALNGGIAGLRVAYSPNLGFGINDPEVDIAVRAAVEVLAAAGAHVAEVDPGFADPVHAFHVLWFAGEAKVLEGKLTGPDVGRIDPGLRRTAETGAAFTASDYLDATAVRMKLGELMGRFHQTYDVLVTPTLPLTAFAVGRDVPDGSPSADWTSWTPYTYPFNLTQQPALSVPCGFSSGGLPVGLQIVGPRHSDALVLRVGATYQGATDWHRRVPALLTEEVA</sequence>
<comment type="similarity">
    <text evidence="2">Belongs to the amidase family.</text>
</comment>